<feature type="domain" description="Peptidase S1" evidence="5">
    <location>
        <begin position="39"/>
        <end position="290"/>
    </location>
</feature>
<gene>
    <name evidence="6" type="ORF">VIN01S_01830</name>
</gene>
<keyword evidence="3" id="KW-0720">Serine protease</keyword>
<dbReference type="InterPro" id="IPR001254">
    <property type="entry name" value="Trypsin_dom"/>
</dbReference>
<dbReference type="Pfam" id="PF00089">
    <property type="entry name" value="Trypsin"/>
    <property type="match status" value="1"/>
</dbReference>
<dbReference type="InterPro" id="IPR033116">
    <property type="entry name" value="TRYPSIN_SER"/>
</dbReference>
<dbReference type="PRINTS" id="PR00722">
    <property type="entry name" value="CHYMOTRYPSIN"/>
</dbReference>
<keyword evidence="4" id="KW-0732">Signal</keyword>
<dbReference type="GO" id="GO:0006508">
    <property type="term" value="P:proteolysis"/>
    <property type="evidence" value="ECO:0007669"/>
    <property type="project" value="UniProtKB-KW"/>
</dbReference>
<dbReference type="PANTHER" id="PTHR24276">
    <property type="entry name" value="POLYSERASE-RELATED"/>
    <property type="match status" value="1"/>
</dbReference>
<dbReference type="SMART" id="SM00020">
    <property type="entry name" value="Tryp_SPc"/>
    <property type="match status" value="1"/>
</dbReference>
<dbReference type="GO" id="GO:0004252">
    <property type="term" value="F:serine-type endopeptidase activity"/>
    <property type="evidence" value="ECO:0007669"/>
    <property type="project" value="InterPro"/>
</dbReference>
<dbReference type="PROSITE" id="PS50240">
    <property type="entry name" value="TRYPSIN_DOM"/>
    <property type="match status" value="1"/>
</dbReference>
<dbReference type="CDD" id="cd00190">
    <property type="entry name" value="Tryp_SPc"/>
    <property type="match status" value="1"/>
</dbReference>
<dbReference type="InterPro" id="IPR009003">
    <property type="entry name" value="Peptidase_S1_PA"/>
</dbReference>
<dbReference type="InterPro" id="IPR018114">
    <property type="entry name" value="TRYPSIN_HIS"/>
</dbReference>
<evidence type="ECO:0000256" key="2">
    <source>
        <dbReference type="ARBA" id="ARBA00023157"/>
    </source>
</evidence>
<evidence type="ECO:0000259" key="5">
    <source>
        <dbReference type="PROSITE" id="PS50240"/>
    </source>
</evidence>
<dbReference type="PANTHER" id="PTHR24276:SF98">
    <property type="entry name" value="FI18310P1-RELATED"/>
    <property type="match status" value="1"/>
</dbReference>
<dbReference type="InterPro" id="IPR001314">
    <property type="entry name" value="Peptidase_S1A"/>
</dbReference>
<dbReference type="InterPro" id="IPR050430">
    <property type="entry name" value="Peptidase_S1"/>
</dbReference>
<comment type="similarity">
    <text evidence="1">Belongs to the peptidase S1 family.</text>
</comment>
<evidence type="ECO:0000256" key="4">
    <source>
        <dbReference type="SAM" id="SignalP"/>
    </source>
</evidence>
<keyword evidence="7" id="KW-1185">Reference proteome</keyword>
<evidence type="ECO:0000313" key="6">
    <source>
        <dbReference type="EMBL" id="GEA49379.1"/>
    </source>
</evidence>
<dbReference type="InterPro" id="IPR043504">
    <property type="entry name" value="Peptidase_S1_PA_chymotrypsin"/>
</dbReference>
<feature type="chain" id="PRO_5021337894" evidence="4">
    <location>
        <begin position="26"/>
        <end position="361"/>
    </location>
</feature>
<proteinExistence type="inferred from homology"/>
<dbReference type="AlphaFoldDB" id="A0A4Y3HQF1"/>
<evidence type="ECO:0000313" key="7">
    <source>
        <dbReference type="Proteomes" id="UP000318717"/>
    </source>
</evidence>
<feature type="signal peptide" evidence="4">
    <location>
        <begin position="1"/>
        <end position="25"/>
    </location>
</feature>
<evidence type="ECO:0000256" key="3">
    <source>
        <dbReference type="RuleBase" id="RU363034"/>
    </source>
</evidence>
<dbReference type="PROSITE" id="PS00135">
    <property type="entry name" value="TRYPSIN_SER"/>
    <property type="match status" value="1"/>
</dbReference>
<dbReference type="Gene3D" id="2.40.10.10">
    <property type="entry name" value="Trypsin-like serine proteases"/>
    <property type="match status" value="1"/>
</dbReference>
<keyword evidence="2" id="KW-1015">Disulfide bond</keyword>
<dbReference type="SUPFAM" id="SSF50494">
    <property type="entry name" value="Trypsin-like serine proteases"/>
    <property type="match status" value="1"/>
</dbReference>
<comment type="caution">
    <text evidence="6">The sequence shown here is derived from an EMBL/GenBank/DDBJ whole genome shotgun (WGS) entry which is preliminary data.</text>
</comment>
<reference evidence="6 7" key="1">
    <citation type="submission" date="2019-06" db="EMBL/GenBank/DDBJ databases">
        <title>Whole genome shotgun sequence of Vibrio inusitatus NBRC 102082.</title>
        <authorList>
            <person name="Hosoyama A."/>
            <person name="Uohara A."/>
            <person name="Ohji S."/>
            <person name="Ichikawa N."/>
        </authorList>
    </citation>
    <scope>NUCLEOTIDE SEQUENCE [LARGE SCALE GENOMIC DNA]</scope>
    <source>
        <strain evidence="6 7">NBRC 102082</strain>
    </source>
</reference>
<protein>
    <submittedName>
        <fullName evidence="6">Serine protease</fullName>
    </submittedName>
</protein>
<keyword evidence="3" id="KW-0378">Hydrolase</keyword>
<accession>A0A4Y3HQF1</accession>
<organism evidence="6 7">
    <name type="scientific">Vibrio inusitatus NBRC 102082</name>
    <dbReference type="NCBI Taxonomy" id="1219070"/>
    <lineage>
        <taxon>Bacteria</taxon>
        <taxon>Pseudomonadati</taxon>
        <taxon>Pseudomonadota</taxon>
        <taxon>Gammaproteobacteria</taxon>
        <taxon>Vibrionales</taxon>
        <taxon>Vibrionaceae</taxon>
        <taxon>Vibrio</taxon>
    </lineage>
</organism>
<dbReference type="PROSITE" id="PS00134">
    <property type="entry name" value="TRYPSIN_HIS"/>
    <property type="match status" value="1"/>
</dbReference>
<evidence type="ECO:0000256" key="1">
    <source>
        <dbReference type="ARBA" id="ARBA00007664"/>
    </source>
</evidence>
<name>A0A4Y3HQF1_9VIBR</name>
<keyword evidence="3 6" id="KW-0645">Protease</keyword>
<sequence>MNNMNSYFKLALMCTLFSFSVHSNATVTKSASPQNTSYIVNGLPANVHEYSSFVSLYINAVEYGEDSYWRPYCGGVLIDNDYVLTAAHCIYDDNDAQLYTSVVFKPHNVFYDHPLEYGQSRRISDIYYRKDYIDTGFLSYPNDIAILKLESSPSIGLPVARATDERYRKAANQYFVAVGHGRISMDTQHEGELLKTNLHLVDKNTCSLDFNNILDSHLCFGGNYNYYTGLKNSTCNGDSGGPVYWQHDNRQTLVGITSFGPKLCGHPGMEVTSVFTEVADYDYWITDVLNNQIDPENTVHLKTEEQNRVTGVVEIVSNEVQEPEPEPDQMNEQSNSSGGGTNFYWVLLIGLIAAHRRAAKD</sequence>
<dbReference type="EMBL" id="BJLF01000001">
    <property type="protein sequence ID" value="GEA49379.1"/>
    <property type="molecule type" value="Genomic_DNA"/>
</dbReference>
<dbReference type="OrthoDB" id="9813836at2"/>
<dbReference type="Proteomes" id="UP000318717">
    <property type="component" value="Unassembled WGS sequence"/>
</dbReference>